<dbReference type="EMBL" id="FONH01000002">
    <property type="protein sequence ID" value="SFE33824.1"/>
    <property type="molecule type" value="Genomic_DNA"/>
</dbReference>
<dbReference type="RefSeq" id="WP_026636611.1">
    <property type="nucleotide sequence ID" value="NZ_FONH01000002.1"/>
</dbReference>
<evidence type="ECO:0000313" key="2">
    <source>
        <dbReference type="Proteomes" id="UP000199477"/>
    </source>
</evidence>
<sequence>MSELPVVVLVQDEHGDVERAAERLRGAGMRNPMVHLRNLCELAEWRTGRPWEIAFLIVHADACHELDTGETPPLLPAYPAFAVHSTDGRLMASTWLSPGTRGTTPRPFDASTVMRSLQALGLRWLVV</sequence>
<dbReference type="Proteomes" id="UP000199477">
    <property type="component" value="Unassembled WGS sequence"/>
</dbReference>
<protein>
    <recommendedName>
        <fullName evidence="3">Response regulatory domain-containing protein</fullName>
    </recommendedName>
</protein>
<gene>
    <name evidence="1" type="ORF">SAMN02799615_00784</name>
</gene>
<proteinExistence type="predicted"/>
<accession>A0A1I1ZPT0</accession>
<evidence type="ECO:0000313" key="1">
    <source>
        <dbReference type="EMBL" id="SFE33824.1"/>
    </source>
</evidence>
<organism evidence="1 2">
    <name type="scientific">Dyella marensis</name>
    <dbReference type="NCBI Taxonomy" id="500610"/>
    <lineage>
        <taxon>Bacteria</taxon>
        <taxon>Pseudomonadati</taxon>
        <taxon>Pseudomonadota</taxon>
        <taxon>Gammaproteobacteria</taxon>
        <taxon>Lysobacterales</taxon>
        <taxon>Rhodanobacteraceae</taxon>
        <taxon>Dyella</taxon>
    </lineage>
</organism>
<keyword evidence="2" id="KW-1185">Reference proteome</keyword>
<reference evidence="2" key="1">
    <citation type="submission" date="2016-10" db="EMBL/GenBank/DDBJ databases">
        <authorList>
            <person name="Varghese N."/>
            <person name="Submissions S."/>
        </authorList>
    </citation>
    <scope>NUCLEOTIDE SEQUENCE [LARGE SCALE GENOMIC DNA]</scope>
    <source>
        <strain evidence="2">UNC178MFTsu3.1</strain>
    </source>
</reference>
<dbReference type="AlphaFoldDB" id="A0A1I1ZPT0"/>
<evidence type="ECO:0008006" key="3">
    <source>
        <dbReference type="Google" id="ProtNLM"/>
    </source>
</evidence>
<name>A0A1I1ZPT0_9GAMM</name>